<dbReference type="GO" id="GO:0030170">
    <property type="term" value="F:pyridoxal phosphate binding"/>
    <property type="evidence" value="ECO:0007669"/>
    <property type="project" value="UniProtKB-UniRule"/>
</dbReference>
<evidence type="ECO:0000256" key="2">
    <source>
        <dbReference type="ARBA" id="ARBA00022898"/>
    </source>
</evidence>
<comment type="caution">
    <text evidence="8">The sequence shown here is derived from an EMBL/GenBank/DDBJ whole genome shotgun (WGS) entry which is preliminary data.</text>
</comment>
<dbReference type="CDD" id="cd00430">
    <property type="entry name" value="PLPDE_III_AR"/>
    <property type="match status" value="1"/>
</dbReference>
<dbReference type="InterPro" id="IPR009006">
    <property type="entry name" value="Ala_racemase/Decarboxylase_C"/>
</dbReference>
<comment type="function">
    <text evidence="4">Catalyzes the interconversion of L-alanine and D-alanine. May also act on other amino acids.</text>
</comment>
<evidence type="ECO:0000313" key="8">
    <source>
        <dbReference type="EMBL" id="OGN23373.1"/>
    </source>
</evidence>
<feature type="binding site" evidence="4 6">
    <location>
        <position position="301"/>
    </location>
    <ligand>
        <name>substrate</name>
    </ligand>
</feature>
<gene>
    <name evidence="8" type="ORF">A3A13_04630</name>
</gene>
<dbReference type="Gene3D" id="2.40.37.10">
    <property type="entry name" value="Lyase, Ornithine Decarboxylase, Chain A, domain 1"/>
    <property type="match status" value="1"/>
</dbReference>
<dbReference type="NCBIfam" id="TIGR00492">
    <property type="entry name" value="alr"/>
    <property type="match status" value="1"/>
</dbReference>
<dbReference type="EMBL" id="MGKJ01000020">
    <property type="protein sequence ID" value="OGN23373.1"/>
    <property type="molecule type" value="Genomic_DNA"/>
</dbReference>
<feature type="active site" description="Proton acceptor; specific for L-alanine" evidence="4">
    <location>
        <position position="253"/>
    </location>
</feature>
<keyword evidence="2 4" id="KW-0663">Pyridoxal phosphate</keyword>
<dbReference type="SMART" id="SM01005">
    <property type="entry name" value="Ala_racemase_C"/>
    <property type="match status" value="1"/>
</dbReference>
<dbReference type="UniPathway" id="UPA00042">
    <property type="reaction ID" value="UER00497"/>
</dbReference>
<proteinExistence type="inferred from homology"/>
<protein>
    <recommendedName>
        <fullName evidence="4">Alanine racemase</fullName>
        <ecNumber evidence="4">5.1.1.1</ecNumber>
    </recommendedName>
</protein>
<evidence type="ECO:0000256" key="6">
    <source>
        <dbReference type="PIRSR" id="PIRSR600821-52"/>
    </source>
</evidence>
<comment type="catalytic activity">
    <reaction evidence="4">
        <text>L-alanine = D-alanine</text>
        <dbReference type="Rhea" id="RHEA:20249"/>
        <dbReference type="ChEBI" id="CHEBI:57416"/>
        <dbReference type="ChEBI" id="CHEBI:57972"/>
        <dbReference type="EC" id="5.1.1.1"/>
    </reaction>
</comment>
<evidence type="ECO:0000256" key="1">
    <source>
        <dbReference type="ARBA" id="ARBA00001933"/>
    </source>
</evidence>
<dbReference type="Pfam" id="PF01168">
    <property type="entry name" value="Ala_racemase_N"/>
    <property type="match status" value="1"/>
</dbReference>
<dbReference type="EC" id="5.1.1.1" evidence="4"/>
<evidence type="ECO:0000313" key="9">
    <source>
        <dbReference type="Proteomes" id="UP000178911"/>
    </source>
</evidence>
<dbReference type="PRINTS" id="PR00992">
    <property type="entry name" value="ALARACEMASE"/>
</dbReference>
<feature type="modified residue" description="N6-(pyridoxal phosphate)lysine" evidence="4 5">
    <location>
        <position position="31"/>
    </location>
</feature>
<dbReference type="HAMAP" id="MF_01201">
    <property type="entry name" value="Ala_racemase"/>
    <property type="match status" value="1"/>
</dbReference>
<dbReference type="InterPro" id="IPR001608">
    <property type="entry name" value="Ala_racemase_N"/>
</dbReference>
<dbReference type="AlphaFoldDB" id="A0A1F8GDG7"/>
<reference evidence="8 9" key="1">
    <citation type="journal article" date="2016" name="Nat. Commun.">
        <title>Thousands of microbial genomes shed light on interconnected biogeochemical processes in an aquifer system.</title>
        <authorList>
            <person name="Anantharaman K."/>
            <person name="Brown C.T."/>
            <person name="Hug L.A."/>
            <person name="Sharon I."/>
            <person name="Castelle C.J."/>
            <person name="Probst A.J."/>
            <person name="Thomas B.C."/>
            <person name="Singh A."/>
            <person name="Wilkins M.J."/>
            <person name="Karaoz U."/>
            <person name="Brodie E.L."/>
            <person name="Williams K.H."/>
            <person name="Hubbard S.S."/>
            <person name="Banfield J.F."/>
        </authorList>
    </citation>
    <scope>NUCLEOTIDE SEQUENCE [LARGE SCALE GENOMIC DNA]</scope>
</reference>
<comment type="cofactor">
    <cofactor evidence="1 4 5">
        <name>pyridoxal 5'-phosphate</name>
        <dbReference type="ChEBI" id="CHEBI:597326"/>
    </cofactor>
</comment>
<comment type="similarity">
    <text evidence="4">Belongs to the alanine racemase family.</text>
</comment>
<evidence type="ECO:0000256" key="4">
    <source>
        <dbReference type="HAMAP-Rule" id="MF_01201"/>
    </source>
</evidence>
<sequence>MEVRISKNNLAGNLKEYQRQYPKFSFAPVLKSNAYGHGLTLVAQILDKENIAFFVVDSLYEAMILRNEGVKSEILVIGYVSAENIKSTKISNTAFTITSIEQLQELARTITMRVKIHLKVDTGMHRQGVLPNQTEEAIKIIKANKHIELEGVCSHLADADGSDKGFTESQIQRWEQAADLIKSNFSIIKYFHLANTAGTFYSDRGCCNVVRLGIGLYGVNSSPFSKLHLRPVLQMQTIISSIKAIPAGEFVGYNITYQAEGPIKVATVPVGYFEGVDRRLSNCGFFKIGNNYCPIVGRVSMNTTSVDITSLPDPRLGDPVIIISNNADDKNSVENTAKIAHTISWEILVHIPQHLRRIVVEN</sequence>
<dbReference type="SUPFAM" id="SSF51419">
    <property type="entry name" value="PLP-binding barrel"/>
    <property type="match status" value="1"/>
</dbReference>
<name>A0A1F8GDG7_9BACT</name>
<accession>A0A1F8GDG7</accession>
<dbReference type="InterPro" id="IPR011079">
    <property type="entry name" value="Ala_racemase_C"/>
</dbReference>
<keyword evidence="3 4" id="KW-0413">Isomerase</keyword>
<evidence type="ECO:0000256" key="5">
    <source>
        <dbReference type="PIRSR" id="PIRSR600821-50"/>
    </source>
</evidence>
<dbReference type="Pfam" id="PF00842">
    <property type="entry name" value="Ala_racemase_C"/>
    <property type="match status" value="1"/>
</dbReference>
<dbReference type="InterPro" id="IPR000821">
    <property type="entry name" value="Ala_racemase"/>
</dbReference>
<comment type="pathway">
    <text evidence="4">Amino-acid biosynthesis; D-alanine biosynthesis; D-alanine from L-alanine: step 1/1.</text>
</comment>
<feature type="binding site" evidence="4 6">
    <location>
        <position position="126"/>
    </location>
    <ligand>
        <name>substrate</name>
    </ligand>
</feature>
<feature type="domain" description="Alanine racemase C-terminal" evidence="7">
    <location>
        <begin position="232"/>
        <end position="360"/>
    </location>
</feature>
<dbReference type="Proteomes" id="UP000178911">
    <property type="component" value="Unassembled WGS sequence"/>
</dbReference>
<dbReference type="GO" id="GO:0030632">
    <property type="term" value="P:D-alanine biosynthetic process"/>
    <property type="evidence" value="ECO:0007669"/>
    <property type="project" value="UniProtKB-UniRule"/>
</dbReference>
<dbReference type="STRING" id="1802695.A3A13_04630"/>
<dbReference type="PANTHER" id="PTHR30511">
    <property type="entry name" value="ALANINE RACEMASE"/>
    <property type="match status" value="1"/>
</dbReference>
<feature type="active site" description="Proton acceptor; specific for D-alanine" evidence="4">
    <location>
        <position position="31"/>
    </location>
</feature>
<dbReference type="PANTHER" id="PTHR30511:SF0">
    <property type="entry name" value="ALANINE RACEMASE, CATABOLIC-RELATED"/>
    <property type="match status" value="1"/>
</dbReference>
<dbReference type="Gene3D" id="3.20.20.10">
    <property type="entry name" value="Alanine racemase"/>
    <property type="match status" value="1"/>
</dbReference>
<dbReference type="GO" id="GO:0008784">
    <property type="term" value="F:alanine racemase activity"/>
    <property type="evidence" value="ECO:0007669"/>
    <property type="project" value="UniProtKB-UniRule"/>
</dbReference>
<evidence type="ECO:0000256" key="3">
    <source>
        <dbReference type="ARBA" id="ARBA00023235"/>
    </source>
</evidence>
<dbReference type="InterPro" id="IPR029066">
    <property type="entry name" value="PLP-binding_barrel"/>
</dbReference>
<dbReference type="GO" id="GO:0005829">
    <property type="term" value="C:cytosol"/>
    <property type="evidence" value="ECO:0007669"/>
    <property type="project" value="TreeGrafter"/>
</dbReference>
<organism evidence="8 9">
    <name type="scientific">Candidatus Yanofskybacteria bacterium RIFCSPLOWO2_01_FULL_43_22</name>
    <dbReference type="NCBI Taxonomy" id="1802695"/>
    <lineage>
        <taxon>Bacteria</taxon>
        <taxon>Candidatus Yanofskyibacteriota</taxon>
    </lineage>
</organism>
<dbReference type="SUPFAM" id="SSF50621">
    <property type="entry name" value="Alanine racemase C-terminal domain-like"/>
    <property type="match status" value="1"/>
</dbReference>
<dbReference type="FunFam" id="3.20.20.10:FF:000002">
    <property type="entry name" value="Alanine racemase"/>
    <property type="match status" value="1"/>
</dbReference>
<evidence type="ECO:0000259" key="7">
    <source>
        <dbReference type="SMART" id="SM01005"/>
    </source>
</evidence>